<dbReference type="Proteomes" id="UP000268016">
    <property type="component" value="Unassembled WGS sequence"/>
</dbReference>
<evidence type="ECO:0000256" key="1">
    <source>
        <dbReference type="ARBA" id="ARBA00004429"/>
    </source>
</evidence>
<evidence type="ECO:0000256" key="5">
    <source>
        <dbReference type="ARBA" id="ARBA00022692"/>
    </source>
</evidence>
<protein>
    <submittedName>
        <fullName evidence="11">Amino acid ABC transporter permease</fullName>
    </submittedName>
</protein>
<dbReference type="PANTHER" id="PTHR30614:SF0">
    <property type="entry name" value="L-CYSTINE TRANSPORT SYSTEM PERMEASE PROTEIN TCYL"/>
    <property type="match status" value="1"/>
</dbReference>
<dbReference type="EMBL" id="RDRB01000011">
    <property type="protein sequence ID" value="ROT97685.1"/>
    <property type="molecule type" value="Genomic_DNA"/>
</dbReference>
<keyword evidence="3 9" id="KW-0813">Transport</keyword>
<proteinExistence type="inferred from homology"/>
<dbReference type="SUPFAM" id="SSF161098">
    <property type="entry name" value="MetI-like"/>
    <property type="match status" value="1"/>
</dbReference>
<accession>A0A3N2QRN2</accession>
<keyword evidence="6" id="KW-0029">Amino-acid transport</keyword>
<evidence type="ECO:0000256" key="9">
    <source>
        <dbReference type="RuleBase" id="RU363032"/>
    </source>
</evidence>
<dbReference type="Gene3D" id="1.10.3720.10">
    <property type="entry name" value="MetI-like"/>
    <property type="match status" value="1"/>
</dbReference>
<dbReference type="NCBIfam" id="TIGR01726">
    <property type="entry name" value="HEQRo_perm_3TM"/>
    <property type="match status" value="1"/>
</dbReference>
<gene>
    <name evidence="11" type="ORF">EAT49_17920</name>
</gene>
<evidence type="ECO:0000313" key="12">
    <source>
        <dbReference type="Proteomes" id="UP000268016"/>
    </source>
</evidence>
<comment type="caution">
    <text evidence="11">The sequence shown here is derived from an EMBL/GenBank/DDBJ whole genome shotgun (WGS) entry which is preliminary data.</text>
</comment>
<name>A0A3N2QRN2_9RHOB</name>
<keyword evidence="4" id="KW-1003">Cell membrane</keyword>
<dbReference type="GO" id="GO:0043190">
    <property type="term" value="C:ATP-binding cassette (ABC) transporter complex"/>
    <property type="evidence" value="ECO:0007669"/>
    <property type="project" value="InterPro"/>
</dbReference>
<feature type="transmembrane region" description="Helical" evidence="9">
    <location>
        <begin position="186"/>
        <end position="205"/>
    </location>
</feature>
<sequence length="220" mass="24270">MDFQFDIILRYLPDLLQGVRMTLIAFFTALAIGLPIGMTLCVLRVGKSRGLGRAAAVYTTVFRTIPEVVLIFWMFYCLPPLVGGTVSGLWAGSLALGLISGAFLAEIFRGGVQSIPRGQWEAATALALPRVTIWRRIIVPQAARLAIPPFINHLTELMKGTTLLATIGVADLALKSYVLGAQTFRYFEFLTAIALLYFIIIFPVARFAEYVERRLAVATR</sequence>
<dbReference type="PROSITE" id="PS50928">
    <property type="entry name" value="ABC_TM1"/>
    <property type="match status" value="1"/>
</dbReference>
<dbReference type="Pfam" id="PF00528">
    <property type="entry name" value="BPD_transp_1"/>
    <property type="match status" value="1"/>
</dbReference>
<comment type="subcellular location">
    <subcellularLocation>
        <location evidence="1">Cell inner membrane</location>
        <topology evidence="1">Multi-pass membrane protein</topology>
    </subcellularLocation>
    <subcellularLocation>
        <location evidence="9">Cell membrane</location>
        <topology evidence="9">Multi-pass membrane protein</topology>
    </subcellularLocation>
</comment>
<evidence type="ECO:0000259" key="10">
    <source>
        <dbReference type="PROSITE" id="PS50928"/>
    </source>
</evidence>
<evidence type="ECO:0000313" key="11">
    <source>
        <dbReference type="EMBL" id="ROT97685.1"/>
    </source>
</evidence>
<keyword evidence="8 9" id="KW-0472">Membrane</keyword>
<evidence type="ECO:0000256" key="6">
    <source>
        <dbReference type="ARBA" id="ARBA00022970"/>
    </source>
</evidence>
<feature type="transmembrane region" description="Helical" evidence="9">
    <location>
        <begin position="88"/>
        <end position="108"/>
    </location>
</feature>
<evidence type="ECO:0000256" key="2">
    <source>
        <dbReference type="ARBA" id="ARBA00010072"/>
    </source>
</evidence>
<evidence type="ECO:0000256" key="4">
    <source>
        <dbReference type="ARBA" id="ARBA00022475"/>
    </source>
</evidence>
<dbReference type="InterPro" id="IPR043429">
    <property type="entry name" value="ArtM/GltK/GlnP/TcyL/YhdX-like"/>
</dbReference>
<keyword evidence="7 9" id="KW-1133">Transmembrane helix</keyword>
<dbReference type="InterPro" id="IPR035906">
    <property type="entry name" value="MetI-like_sf"/>
</dbReference>
<keyword evidence="12" id="KW-1185">Reference proteome</keyword>
<reference evidence="11 12" key="1">
    <citation type="submission" date="2018-10" db="EMBL/GenBank/DDBJ databases">
        <title>Histidinibacterium lentulum gen. nov., sp. nov., a marine bacterium from the culture broth of Picochlorum sp. 122.</title>
        <authorList>
            <person name="Wang G."/>
        </authorList>
    </citation>
    <scope>NUCLEOTIDE SEQUENCE [LARGE SCALE GENOMIC DNA]</scope>
    <source>
        <strain evidence="11 12">B17</strain>
    </source>
</reference>
<feature type="domain" description="ABC transmembrane type-1" evidence="10">
    <location>
        <begin position="15"/>
        <end position="208"/>
    </location>
</feature>
<dbReference type="CDD" id="cd06261">
    <property type="entry name" value="TM_PBP2"/>
    <property type="match status" value="1"/>
</dbReference>
<evidence type="ECO:0000256" key="7">
    <source>
        <dbReference type="ARBA" id="ARBA00022989"/>
    </source>
</evidence>
<dbReference type="RefSeq" id="WP_123643688.1">
    <property type="nucleotide sequence ID" value="NZ_ML119091.1"/>
</dbReference>
<dbReference type="InterPro" id="IPR000515">
    <property type="entry name" value="MetI-like"/>
</dbReference>
<evidence type="ECO:0000256" key="8">
    <source>
        <dbReference type="ARBA" id="ARBA00023136"/>
    </source>
</evidence>
<feature type="transmembrane region" description="Helical" evidence="9">
    <location>
        <begin position="55"/>
        <end position="76"/>
    </location>
</feature>
<dbReference type="PANTHER" id="PTHR30614">
    <property type="entry name" value="MEMBRANE COMPONENT OF AMINO ACID ABC TRANSPORTER"/>
    <property type="match status" value="1"/>
</dbReference>
<dbReference type="OrthoDB" id="9808674at2"/>
<dbReference type="GO" id="GO:0006865">
    <property type="term" value="P:amino acid transport"/>
    <property type="evidence" value="ECO:0007669"/>
    <property type="project" value="UniProtKB-KW"/>
</dbReference>
<evidence type="ECO:0000256" key="3">
    <source>
        <dbReference type="ARBA" id="ARBA00022448"/>
    </source>
</evidence>
<feature type="transmembrane region" description="Helical" evidence="9">
    <location>
        <begin position="20"/>
        <end position="43"/>
    </location>
</feature>
<dbReference type="AlphaFoldDB" id="A0A3N2QRN2"/>
<keyword evidence="5 9" id="KW-0812">Transmembrane</keyword>
<comment type="similarity">
    <text evidence="2">Belongs to the binding-protein-dependent transport system permease family. HisMQ subfamily.</text>
</comment>
<dbReference type="GO" id="GO:0022857">
    <property type="term" value="F:transmembrane transporter activity"/>
    <property type="evidence" value="ECO:0007669"/>
    <property type="project" value="InterPro"/>
</dbReference>
<organism evidence="11 12">
    <name type="scientific">Histidinibacterium lentulum</name>
    <dbReference type="NCBI Taxonomy" id="2480588"/>
    <lineage>
        <taxon>Bacteria</taxon>
        <taxon>Pseudomonadati</taxon>
        <taxon>Pseudomonadota</taxon>
        <taxon>Alphaproteobacteria</taxon>
        <taxon>Rhodobacterales</taxon>
        <taxon>Paracoccaceae</taxon>
        <taxon>Histidinibacterium</taxon>
    </lineage>
</organism>
<dbReference type="InterPro" id="IPR010065">
    <property type="entry name" value="AA_ABC_transptr_permease_3TM"/>
</dbReference>